<accession>A0A558R095</accession>
<name>A0A558R095_9SPHN</name>
<evidence type="ECO:0000313" key="2">
    <source>
        <dbReference type="EMBL" id="TVV72805.1"/>
    </source>
</evidence>
<dbReference type="AlphaFoldDB" id="A0A558R095"/>
<dbReference type="SUPFAM" id="SSF52540">
    <property type="entry name" value="P-loop containing nucleoside triphosphate hydrolases"/>
    <property type="match status" value="1"/>
</dbReference>
<keyword evidence="3" id="KW-1185">Reference proteome</keyword>
<protein>
    <submittedName>
        <fullName evidence="2">Chromosomal replication initiator DnaA</fullName>
    </submittedName>
</protein>
<sequence>MSQMALPLAWPAPEDDRDFIVGPATADAVRHLAAWPNWPVAATLLTGPRKSGRSLLARIFAAKHDAMLIDDAEQAPEETIFHAWNRAQAEHRPLLIVADAAPPLWRIELPDLASRLAATPRIAIGDPDEALAAALIEKLLGARGLAAGREVTAYVLPRIERSHVALHRLVDALDEVALARRQRITVPLARRALMSLGVIDDSSNGG</sequence>
<dbReference type="Gene3D" id="3.40.50.300">
    <property type="entry name" value="P-loop containing nucleotide triphosphate hydrolases"/>
    <property type="match status" value="1"/>
</dbReference>
<evidence type="ECO:0000313" key="3">
    <source>
        <dbReference type="Proteomes" id="UP000318681"/>
    </source>
</evidence>
<evidence type="ECO:0000259" key="1">
    <source>
        <dbReference type="Pfam" id="PF22688"/>
    </source>
</evidence>
<proteinExistence type="predicted"/>
<dbReference type="EMBL" id="VNIM01000056">
    <property type="protein sequence ID" value="TVV72805.1"/>
    <property type="molecule type" value="Genomic_DNA"/>
</dbReference>
<reference evidence="2 3" key="1">
    <citation type="submission" date="2019-07" db="EMBL/GenBank/DDBJ databases">
        <title>Sphingomonas solaris sp. nov., isolated from a solar panel from Boston, Massachusetts.</title>
        <authorList>
            <person name="Tanner K."/>
            <person name="Pascual J."/>
            <person name="Mancuso C."/>
            <person name="Pereto J."/>
            <person name="Khalil A."/>
            <person name="Vilanova C."/>
        </authorList>
    </citation>
    <scope>NUCLEOTIDE SEQUENCE [LARGE SCALE GENOMIC DNA]</scope>
    <source>
        <strain evidence="2 3">R4DWN</strain>
    </source>
</reference>
<dbReference type="Pfam" id="PF22688">
    <property type="entry name" value="Hda_lid"/>
    <property type="match status" value="1"/>
</dbReference>
<dbReference type="Proteomes" id="UP000318681">
    <property type="component" value="Unassembled WGS sequence"/>
</dbReference>
<dbReference type="OrthoDB" id="7390113at2"/>
<dbReference type="InterPro" id="IPR055199">
    <property type="entry name" value="Hda_lid"/>
</dbReference>
<organism evidence="2 3">
    <name type="scientific">Alterirhizorhabdus solaris</name>
    <dbReference type="NCBI Taxonomy" id="2529389"/>
    <lineage>
        <taxon>Bacteria</taxon>
        <taxon>Pseudomonadati</taxon>
        <taxon>Pseudomonadota</taxon>
        <taxon>Alphaproteobacteria</taxon>
        <taxon>Sphingomonadales</taxon>
        <taxon>Rhizorhabdaceae</taxon>
        <taxon>Alterirhizorhabdus</taxon>
    </lineage>
</organism>
<dbReference type="Gene3D" id="1.10.8.60">
    <property type="match status" value="1"/>
</dbReference>
<comment type="caution">
    <text evidence="2">The sequence shown here is derived from an EMBL/GenBank/DDBJ whole genome shotgun (WGS) entry which is preliminary data.</text>
</comment>
<dbReference type="InterPro" id="IPR027417">
    <property type="entry name" value="P-loop_NTPase"/>
</dbReference>
<gene>
    <name evidence="2" type="ORF">FOY91_13440</name>
</gene>
<feature type="domain" description="Hda lid" evidence="1">
    <location>
        <begin position="141"/>
        <end position="193"/>
    </location>
</feature>